<dbReference type="KEGG" id="mng:MNEG_2574"/>
<keyword evidence="3" id="KW-1185">Reference proteome</keyword>
<accession>A0A0D2MYE5</accession>
<feature type="region of interest" description="Disordered" evidence="1">
    <location>
        <begin position="39"/>
        <end position="64"/>
    </location>
</feature>
<dbReference type="Proteomes" id="UP000054498">
    <property type="component" value="Unassembled WGS sequence"/>
</dbReference>
<evidence type="ECO:0000256" key="1">
    <source>
        <dbReference type="SAM" id="MobiDB-lite"/>
    </source>
</evidence>
<evidence type="ECO:0000313" key="3">
    <source>
        <dbReference type="Proteomes" id="UP000054498"/>
    </source>
</evidence>
<dbReference type="RefSeq" id="XP_013904401.1">
    <property type="nucleotide sequence ID" value="XM_014048947.1"/>
</dbReference>
<organism evidence="2 3">
    <name type="scientific">Monoraphidium neglectum</name>
    <dbReference type="NCBI Taxonomy" id="145388"/>
    <lineage>
        <taxon>Eukaryota</taxon>
        <taxon>Viridiplantae</taxon>
        <taxon>Chlorophyta</taxon>
        <taxon>core chlorophytes</taxon>
        <taxon>Chlorophyceae</taxon>
        <taxon>CS clade</taxon>
        <taxon>Sphaeropleales</taxon>
        <taxon>Selenastraceae</taxon>
        <taxon>Monoraphidium</taxon>
    </lineage>
</organism>
<gene>
    <name evidence="2" type="ORF">MNEG_2574</name>
</gene>
<evidence type="ECO:0000313" key="2">
    <source>
        <dbReference type="EMBL" id="KIZ05382.1"/>
    </source>
</evidence>
<proteinExistence type="predicted"/>
<sequence length="271" mass="27661">MAPRLETLIVIARQQQGCWGLDLRAARGHPRLANLVFSAPDDGDDVPGSVPPGSRRRVGGGGGDDEGSFPAAATCAFAGAELLPALRSVALRGDAFFGGGYVSGVEAACTLYQVAAALPPSVTDLELDLPRRQLPAAHALPLLGAALGGKLERLALGRCELPGDGAEAARAWRGLGLFERLQSLDMEAASWRPAMLDSFEGLAAALARGDHGGREEAASAGHAAEGAAALRLRAVTVGLPCGAAGAEAAARLRGLEAQCGGALRFRPCCGR</sequence>
<dbReference type="GeneID" id="25735452"/>
<dbReference type="EMBL" id="KK100514">
    <property type="protein sequence ID" value="KIZ05382.1"/>
    <property type="molecule type" value="Genomic_DNA"/>
</dbReference>
<reference evidence="2 3" key="1">
    <citation type="journal article" date="2013" name="BMC Genomics">
        <title>Reconstruction of the lipid metabolism for the microalga Monoraphidium neglectum from its genome sequence reveals characteristics suitable for biofuel production.</title>
        <authorList>
            <person name="Bogen C."/>
            <person name="Al-Dilaimi A."/>
            <person name="Albersmeier A."/>
            <person name="Wichmann J."/>
            <person name="Grundmann M."/>
            <person name="Rupp O."/>
            <person name="Lauersen K.J."/>
            <person name="Blifernez-Klassen O."/>
            <person name="Kalinowski J."/>
            <person name="Goesmann A."/>
            <person name="Mussgnug J.H."/>
            <person name="Kruse O."/>
        </authorList>
    </citation>
    <scope>NUCLEOTIDE SEQUENCE [LARGE SCALE GENOMIC DNA]</scope>
    <source>
        <strain evidence="2 3">SAG 48.87</strain>
    </source>
</reference>
<dbReference type="AlphaFoldDB" id="A0A0D2MYE5"/>
<protein>
    <submittedName>
        <fullName evidence="2">Uncharacterized protein</fullName>
    </submittedName>
</protein>
<name>A0A0D2MYE5_9CHLO</name>